<evidence type="ECO:0000256" key="3">
    <source>
        <dbReference type="ARBA" id="ARBA00023163"/>
    </source>
</evidence>
<dbReference type="InterPro" id="IPR036864">
    <property type="entry name" value="Zn2-C6_fun-type_DNA-bd_sf"/>
</dbReference>
<feature type="transmembrane region" description="Helical" evidence="5">
    <location>
        <begin position="489"/>
        <end position="508"/>
    </location>
</feature>
<dbReference type="Pfam" id="PF04082">
    <property type="entry name" value="Fungal_trans"/>
    <property type="match status" value="1"/>
</dbReference>
<evidence type="ECO:0000256" key="1">
    <source>
        <dbReference type="ARBA" id="ARBA00022723"/>
    </source>
</evidence>
<keyword evidence="5" id="KW-0472">Membrane</keyword>
<dbReference type="CDD" id="cd00067">
    <property type="entry name" value="GAL4"/>
    <property type="match status" value="1"/>
</dbReference>
<name>A0A9P7Z552_9HELO</name>
<keyword evidence="5" id="KW-0812">Transmembrane</keyword>
<dbReference type="PANTHER" id="PTHR47424">
    <property type="entry name" value="REGULATORY PROTEIN GAL4"/>
    <property type="match status" value="1"/>
</dbReference>
<dbReference type="InterPro" id="IPR007219">
    <property type="entry name" value="XnlR_reg_dom"/>
</dbReference>
<dbReference type="OrthoDB" id="47007at2759"/>
<sequence>MGRTRVSDSERKRALVACTVCRASKRKCSGSIPCVLCMQRGAAASCVVANTSRKSRNGRSAPVRDPITALNSQSSQCLLQTVAIEHTTISREPVAEPRMLRTLRGEQVYVGQAASISFLQLVREIVYRHIGPSQFSHNDQTESMLETQSSNATTPLFSPPEVHLDLKQLLCFSEFFESAVDGLLDIFAPLEIKGLLSESSVNPSHYRNAYKRATVDLIIAIGAQCHSPSSAVGEGHQYSKHAQQLALSEVLEDPNVDLVRSFLLMAFYMLGCCRRNAAFMYIGIAVRAAVTLGLHSRKSYADMSLPRYQLRLRIWLSLCILDMTISAILGRPAATSALRAELEADLEDLAADMNKSEMNLGSLVASYMILTVIINIVDDFYRQKPITEVSINIYLLDIEAWKVNYGSAIMETPASISPSSVGSVHLSCLHHFAITLVTRPILIPVLTRQNSDTGKSESVIAQLCIDAATSLVKVCAVAHKRDLFLGNMCILKALVLIAGLILGLQRFFRHQIDDAVDLVYSDASRILQFLAAQSPQAAHYFEILSLLSTAIARQHEISASKEKSKSVSRVDSVLSLHRAIDENPTVSTDTQCQFQFDTIAKSELAGTLFAESVGEELYDWDHFDITQWDDFQQLSYNPDLNILDE</sequence>
<proteinExistence type="predicted"/>
<dbReference type="InterPro" id="IPR051127">
    <property type="entry name" value="Fungal_SecMet_Regulators"/>
</dbReference>
<keyword evidence="1" id="KW-0479">Metal-binding</keyword>
<keyword evidence="2" id="KW-0805">Transcription regulation</keyword>
<comment type="caution">
    <text evidence="7">The sequence shown here is derived from an EMBL/GenBank/DDBJ whole genome shotgun (WGS) entry which is preliminary data.</text>
</comment>
<dbReference type="SMART" id="SM00066">
    <property type="entry name" value="GAL4"/>
    <property type="match status" value="1"/>
</dbReference>
<dbReference type="CDD" id="cd12148">
    <property type="entry name" value="fungal_TF_MHR"/>
    <property type="match status" value="1"/>
</dbReference>
<dbReference type="SMART" id="SM00906">
    <property type="entry name" value="Fungal_trans"/>
    <property type="match status" value="1"/>
</dbReference>
<dbReference type="GO" id="GO:0000981">
    <property type="term" value="F:DNA-binding transcription factor activity, RNA polymerase II-specific"/>
    <property type="evidence" value="ECO:0007669"/>
    <property type="project" value="InterPro"/>
</dbReference>
<dbReference type="GO" id="GO:0008270">
    <property type="term" value="F:zinc ion binding"/>
    <property type="evidence" value="ECO:0007669"/>
    <property type="project" value="InterPro"/>
</dbReference>
<dbReference type="PANTHER" id="PTHR47424:SF9">
    <property type="entry name" value="TAH-2"/>
    <property type="match status" value="1"/>
</dbReference>
<dbReference type="GO" id="GO:0006351">
    <property type="term" value="P:DNA-templated transcription"/>
    <property type="evidence" value="ECO:0007669"/>
    <property type="project" value="InterPro"/>
</dbReference>
<keyword evidence="5" id="KW-1133">Transmembrane helix</keyword>
<feature type="transmembrane region" description="Helical" evidence="5">
    <location>
        <begin position="314"/>
        <end position="338"/>
    </location>
</feature>
<dbReference type="EMBL" id="MU253846">
    <property type="protein sequence ID" value="KAG9245456.1"/>
    <property type="molecule type" value="Genomic_DNA"/>
</dbReference>
<evidence type="ECO:0000259" key="6">
    <source>
        <dbReference type="PROSITE" id="PS50048"/>
    </source>
</evidence>
<dbReference type="InterPro" id="IPR001138">
    <property type="entry name" value="Zn2Cys6_DnaBD"/>
</dbReference>
<dbReference type="SUPFAM" id="SSF57701">
    <property type="entry name" value="Zn2/Cys6 DNA-binding domain"/>
    <property type="match status" value="1"/>
</dbReference>
<dbReference type="Pfam" id="PF00172">
    <property type="entry name" value="Zn_clus"/>
    <property type="match status" value="1"/>
</dbReference>
<protein>
    <submittedName>
        <fullName evidence="7">Fungal-specific transcription factor domain-containing protein</fullName>
    </submittedName>
</protein>
<evidence type="ECO:0000313" key="7">
    <source>
        <dbReference type="EMBL" id="KAG9245456.1"/>
    </source>
</evidence>
<dbReference type="Gene3D" id="4.10.240.10">
    <property type="entry name" value="Zn(2)-C6 fungal-type DNA-binding domain"/>
    <property type="match status" value="1"/>
</dbReference>
<dbReference type="GO" id="GO:0000978">
    <property type="term" value="F:RNA polymerase II cis-regulatory region sequence-specific DNA binding"/>
    <property type="evidence" value="ECO:0007669"/>
    <property type="project" value="TreeGrafter"/>
</dbReference>
<gene>
    <name evidence="7" type="ORF">BJ878DRAFT_458266</name>
</gene>
<reference evidence="7" key="1">
    <citation type="journal article" date="2021" name="IMA Fungus">
        <title>Genomic characterization of three marine fungi, including Emericellopsis atlantica sp. nov. with signatures of a generalist lifestyle and marine biomass degradation.</title>
        <authorList>
            <person name="Hagestad O.C."/>
            <person name="Hou L."/>
            <person name="Andersen J.H."/>
            <person name="Hansen E.H."/>
            <person name="Altermark B."/>
            <person name="Li C."/>
            <person name="Kuhnert E."/>
            <person name="Cox R.J."/>
            <person name="Crous P.W."/>
            <person name="Spatafora J.W."/>
            <person name="Lail K."/>
            <person name="Amirebrahimi M."/>
            <person name="Lipzen A."/>
            <person name="Pangilinan J."/>
            <person name="Andreopoulos W."/>
            <person name="Hayes R.D."/>
            <person name="Ng V."/>
            <person name="Grigoriev I.V."/>
            <person name="Jackson S.A."/>
            <person name="Sutton T.D.S."/>
            <person name="Dobson A.D.W."/>
            <person name="Rama T."/>
        </authorList>
    </citation>
    <scope>NUCLEOTIDE SEQUENCE</scope>
    <source>
        <strain evidence="7">TRa3180A</strain>
    </source>
</reference>
<dbReference type="Proteomes" id="UP000887226">
    <property type="component" value="Unassembled WGS sequence"/>
</dbReference>
<feature type="transmembrane region" description="Helical" evidence="5">
    <location>
        <begin position="358"/>
        <end position="377"/>
    </location>
</feature>
<dbReference type="PROSITE" id="PS50048">
    <property type="entry name" value="ZN2_CY6_FUNGAL_2"/>
    <property type="match status" value="1"/>
</dbReference>
<keyword evidence="4" id="KW-0539">Nucleus</keyword>
<dbReference type="PROSITE" id="PS00463">
    <property type="entry name" value="ZN2_CY6_FUNGAL_1"/>
    <property type="match status" value="1"/>
</dbReference>
<organism evidence="7 8">
    <name type="scientific">Calycina marina</name>
    <dbReference type="NCBI Taxonomy" id="1763456"/>
    <lineage>
        <taxon>Eukaryota</taxon>
        <taxon>Fungi</taxon>
        <taxon>Dikarya</taxon>
        <taxon>Ascomycota</taxon>
        <taxon>Pezizomycotina</taxon>
        <taxon>Leotiomycetes</taxon>
        <taxon>Helotiales</taxon>
        <taxon>Pezizellaceae</taxon>
        <taxon>Calycina</taxon>
    </lineage>
</organism>
<evidence type="ECO:0000256" key="2">
    <source>
        <dbReference type="ARBA" id="ARBA00023015"/>
    </source>
</evidence>
<dbReference type="AlphaFoldDB" id="A0A9P7Z552"/>
<keyword evidence="8" id="KW-1185">Reference proteome</keyword>
<evidence type="ECO:0000256" key="4">
    <source>
        <dbReference type="ARBA" id="ARBA00023242"/>
    </source>
</evidence>
<evidence type="ECO:0000313" key="8">
    <source>
        <dbReference type="Proteomes" id="UP000887226"/>
    </source>
</evidence>
<dbReference type="GO" id="GO:0000435">
    <property type="term" value="P:positive regulation of transcription from RNA polymerase II promoter by galactose"/>
    <property type="evidence" value="ECO:0007669"/>
    <property type="project" value="TreeGrafter"/>
</dbReference>
<feature type="transmembrane region" description="Helical" evidence="5">
    <location>
        <begin position="277"/>
        <end position="294"/>
    </location>
</feature>
<dbReference type="GO" id="GO:0005634">
    <property type="term" value="C:nucleus"/>
    <property type="evidence" value="ECO:0007669"/>
    <property type="project" value="TreeGrafter"/>
</dbReference>
<evidence type="ECO:0000256" key="5">
    <source>
        <dbReference type="SAM" id="Phobius"/>
    </source>
</evidence>
<keyword evidence="3" id="KW-0804">Transcription</keyword>
<accession>A0A9P7Z552</accession>
<feature type="domain" description="Zn(2)-C6 fungal-type" evidence="6">
    <location>
        <begin position="17"/>
        <end position="48"/>
    </location>
</feature>